<proteinExistence type="predicted"/>
<reference evidence="1" key="1">
    <citation type="submission" date="2018-04" db="EMBL/GenBank/DDBJ databases">
        <title>Genomes of Endosymbiotic and Endophytic Bradyrhizobium Publication status.</title>
        <authorList>
            <person name="Guha S."/>
            <person name="Jorrin B."/>
            <person name="Sarkar M."/>
            <person name="Poole P.S."/>
            <person name="DasGupta M."/>
        </authorList>
    </citation>
    <scope>NUCLEOTIDE SEQUENCE</scope>
    <source>
        <strain evidence="1">WBOS16</strain>
    </source>
</reference>
<evidence type="ECO:0000313" key="2">
    <source>
        <dbReference type="Proteomes" id="UP001058872"/>
    </source>
</evidence>
<gene>
    <name evidence="1" type="ORF">DCM83_07625</name>
</gene>
<name>A0AAE9SSF0_9BRAD</name>
<dbReference type="AlphaFoldDB" id="A0AAE9SSF0"/>
<dbReference type="EMBL" id="CP028989">
    <property type="protein sequence ID" value="UUO65099.1"/>
    <property type="molecule type" value="Genomic_DNA"/>
</dbReference>
<organism evidence="1 2">
    <name type="scientific">Bradyrhizobium betae</name>
    <dbReference type="NCBI Taxonomy" id="244734"/>
    <lineage>
        <taxon>Bacteria</taxon>
        <taxon>Pseudomonadati</taxon>
        <taxon>Pseudomonadota</taxon>
        <taxon>Alphaproteobacteria</taxon>
        <taxon>Hyphomicrobiales</taxon>
        <taxon>Nitrobacteraceae</taxon>
        <taxon>Bradyrhizobium</taxon>
    </lineage>
</organism>
<sequence>MAVLLCMGLFSQKSVGPVAAGNPFDSSPILIRLPAVPNLRLSALETSLVRGAKTPSSRRR</sequence>
<accession>A0AAE9SSF0</accession>
<protein>
    <submittedName>
        <fullName evidence="1">Uncharacterized protein</fullName>
    </submittedName>
</protein>
<dbReference type="Proteomes" id="UP001058872">
    <property type="component" value="Chromosome"/>
</dbReference>
<evidence type="ECO:0000313" key="1">
    <source>
        <dbReference type="EMBL" id="UUO65099.1"/>
    </source>
</evidence>